<dbReference type="PANTHER" id="PTHR43133">
    <property type="entry name" value="RNA POLYMERASE ECF-TYPE SIGMA FACTO"/>
    <property type="match status" value="1"/>
</dbReference>
<name>A0A1N6KC19_9BACT</name>
<dbReference type="GO" id="GO:0006352">
    <property type="term" value="P:DNA-templated transcription initiation"/>
    <property type="evidence" value="ECO:0007669"/>
    <property type="project" value="InterPro"/>
</dbReference>
<dbReference type="Pfam" id="PF04542">
    <property type="entry name" value="Sigma70_r2"/>
    <property type="match status" value="1"/>
</dbReference>
<dbReference type="InterPro" id="IPR014284">
    <property type="entry name" value="RNA_pol_sigma-70_dom"/>
</dbReference>
<dbReference type="Pfam" id="PF08281">
    <property type="entry name" value="Sigma70_r4_2"/>
    <property type="match status" value="1"/>
</dbReference>
<dbReference type="OrthoDB" id="655853at2"/>
<dbReference type="SUPFAM" id="SSF88946">
    <property type="entry name" value="Sigma2 domain of RNA polymerase sigma factors"/>
    <property type="match status" value="1"/>
</dbReference>
<dbReference type="NCBIfam" id="TIGR02937">
    <property type="entry name" value="sigma70-ECF"/>
    <property type="match status" value="1"/>
</dbReference>
<dbReference type="STRING" id="536979.SAMN04488055_5539"/>
<dbReference type="InterPro" id="IPR039425">
    <property type="entry name" value="RNA_pol_sigma-70-like"/>
</dbReference>
<evidence type="ECO:0000313" key="8">
    <source>
        <dbReference type="Proteomes" id="UP000185003"/>
    </source>
</evidence>
<dbReference type="GO" id="GO:0016987">
    <property type="term" value="F:sigma factor activity"/>
    <property type="evidence" value="ECO:0007669"/>
    <property type="project" value="UniProtKB-KW"/>
</dbReference>
<dbReference type="EMBL" id="FSRA01000002">
    <property type="protein sequence ID" value="SIO54102.1"/>
    <property type="molecule type" value="Genomic_DNA"/>
</dbReference>
<dbReference type="GO" id="GO:0003677">
    <property type="term" value="F:DNA binding"/>
    <property type="evidence" value="ECO:0007669"/>
    <property type="project" value="InterPro"/>
</dbReference>
<dbReference type="SUPFAM" id="SSF88659">
    <property type="entry name" value="Sigma3 and sigma4 domains of RNA polymerase sigma factors"/>
    <property type="match status" value="1"/>
</dbReference>
<keyword evidence="8" id="KW-1185">Reference proteome</keyword>
<evidence type="ECO:0000256" key="4">
    <source>
        <dbReference type="ARBA" id="ARBA00023163"/>
    </source>
</evidence>
<dbReference type="InterPro" id="IPR013249">
    <property type="entry name" value="RNA_pol_sigma70_r4_t2"/>
</dbReference>
<organism evidence="7 8">
    <name type="scientific">Chitinophaga niabensis</name>
    <dbReference type="NCBI Taxonomy" id="536979"/>
    <lineage>
        <taxon>Bacteria</taxon>
        <taxon>Pseudomonadati</taxon>
        <taxon>Bacteroidota</taxon>
        <taxon>Chitinophagia</taxon>
        <taxon>Chitinophagales</taxon>
        <taxon>Chitinophagaceae</taxon>
        <taxon>Chitinophaga</taxon>
    </lineage>
</organism>
<dbReference type="Gene3D" id="1.10.10.10">
    <property type="entry name" value="Winged helix-like DNA-binding domain superfamily/Winged helix DNA-binding domain"/>
    <property type="match status" value="1"/>
</dbReference>
<proteinExistence type="inferred from homology"/>
<feature type="domain" description="RNA polymerase sigma-70 region 2" evidence="5">
    <location>
        <begin position="18"/>
        <end position="82"/>
    </location>
</feature>
<protein>
    <submittedName>
        <fullName evidence="7">RNA polymerase, sigma-24 subunit, RpoE</fullName>
    </submittedName>
</protein>
<evidence type="ECO:0000256" key="1">
    <source>
        <dbReference type="ARBA" id="ARBA00010641"/>
    </source>
</evidence>
<reference evidence="7 8" key="1">
    <citation type="submission" date="2016-11" db="EMBL/GenBank/DDBJ databases">
        <authorList>
            <person name="Jaros S."/>
            <person name="Januszkiewicz K."/>
            <person name="Wedrychowicz H."/>
        </authorList>
    </citation>
    <scope>NUCLEOTIDE SEQUENCE [LARGE SCALE GENOMIC DNA]</scope>
    <source>
        <strain evidence="7 8">DSM 24787</strain>
    </source>
</reference>
<dbReference type="InterPro" id="IPR013325">
    <property type="entry name" value="RNA_pol_sigma_r2"/>
</dbReference>
<evidence type="ECO:0000256" key="2">
    <source>
        <dbReference type="ARBA" id="ARBA00023015"/>
    </source>
</evidence>
<dbReference type="PANTHER" id="PTHR43133:SF46">
    <property type="entry name" value="RNA POLYMERASE SIGMA-70 FACTOR ECF SUBFAMILY"/>
    <property type="match status" value="1"/>
</dbReference>
<dbReference type="AlphaFoldDB" id="A0A1N6KC19"/>
<keyword evidence="4" id="KW-0804">Transcription</keyword>
<dbReference type="Gene3D" id="1.10.1740.10">
    <property type="match status" value="1"/>
</dbReference>
<gene>
    <name evidence="7" type="ORF">SAMN04488055_5539</name>
</gene>
<evidence type="ECO:0000313" key="7">
    <source>
        <dbReference type="EMBL" id="SIO54102.1"/>
    </source>
</evidence>
<evidence type="ECO:0000259" key="5">
    <source>
        <dbReference type="Pfam" id="PF04542"/>
    </source>
</evidence>
<dbReference type="InterPro" id="IPR013324">
    <property type="entry name" value="RNA_pol_sigma_r3/r4-like"/>
</dbReference>
<keyword evidence="3" id="KW-0731">Sigma factor</keyword>
<dbReference type="InterPro" id="IPR007627">
    <property type="entry name" value="RNA_pol_sigma70_r2"/>
</dbReference>
<feature type="domain" description="RNA polymerase sigma factor 70 region 4 type 2" evidence="6">
    <location>
        <begin position="111"/>
        <end position="162"/>
    </location>
</feature>
<dbReference type="InterPro" id="IPR036388">
    <property type="entry name" value="WH-like_DNA-bd_sf"/>
</dbReference>
<dbReference type="RefSeq" id="WP_074242761.1">
    <property type="nucleotide sequence ID" value="NZ_FSRA01000002.1"/>
</dbReference>
<comment type="similarity">
    <text evidence="1">Belongs to the sigma-70 factor family. ECF subfamily.</text>
</comment>
<evidence type="ECO:0000256" key="3">
    <source>
        <dbReference type="ARBA" id="ARBA00023082"/>
    </source>
</evidence>
<keyword evidence="2" id="KW-0805">Transcription regulation</keyword>
<evidence type="ECO:0000259" key="6">
    <source>
        <dbReference type="Pfam" id="PF08281"/>
    </source>
</evidence>
<dbReference type="Proteomes" id="UP000185003">
    <property type="component" value="Unassembled WGS sequence"/>
</dbReference>
<accession>A0A1N6KC19</accession>
<sequence>MKPIRNISQERFKRIVEDTFDRLYASLYLLCNNKQLSEDIMQETYIRLWKNIEQVQDDHTIIILLKTYARNIFLDEVRSAARKNASLSRHSPEETVESPEDCFKNRELNTAIQSAIKKLPRQQQIIFRLHKEHAMSYKQISARMNIGTGTIEVHMNRALKTLKQHLSHLQGTE</sequence>